<evidence type="ECO:0000256" key="8">
    <source>
        <dbReference type="ARBA" id="ARBA00023239"/>
    </source>
</evidence>
<dbReference type="RefSeq" id="WP_349056353.1">
    <property type="nucleotide sequence ID" value="NZ_JBBMEJ010000005.1"/>
</dbReference>
<dbReference type="InterPro" id="IPR019999">
    <property type="entry name" value="Anth_synth_I-like"/>
</dbReference>
<evidence type="ECO:0000256" key="7">
    <source>
        <dbReference type="ARBA" id="ARBA00022842"/>
    </source>
</evidence>
<sequence>MYRKQRIIKELTPYVPTAEIFRIYEKEPEAAFLDSSLVNELGRYSVIGKCPYLKLIKDGNIFTVNGKEETEKTFEQYMREYLNTHFDKNDSELPIVSGAVGYFSYDYGRKQMGVPSNESDIVTIPEAVLTFYDCFIVEDCREKRTYLVSNGISGDAETEIQMMEKEILEASESGRKNCNGNAKEEEAHSDKKYEIQVHPNFEKEEYKRAVDKMIRYIIEGDIYIANMTQQLTIESEKPPLDVFYDLRKNNPSPFGGYLDFGDYQIVCASPERFLKMKDHHVNTRPIKGTRKRGATPEEDEQLRQELADSGKDKSELLMIVDLERNDLNRVCKPGSVKVTELFTVETYATVFHLVSDIEGTLEADKNVMDLLEATFPGGSITGAPKYRAMEIIDESEHGKRNLYTGSIGYLTLDGSCDFNIVIRTALHKNGKYHLGVGGGITAESDLEFEYEETLQKARAILDALQ</sequence>
<comment type="cofactor">
    <cofactor evidence="1">
        <name>Mg(2+)</name>
        <dbReference type="ChEBI" id="CHEBI:18420"/>
    </cofactor>
</comment>
<reference evidence="14 15" key="1">
    <citation type="submission" date="2024-03" db="EMBL/GenBank/DDBJ databases">
        <title>Human intestinal bacterial collection.</title>
        <authorList>
            <person name="Pauvert C."/>
            <person name="Hitch T.C.A."/>
            <person name="Clavel T."/>
        </authorList>
    </citation>
    <scope>NUCLEOTIDE SEQUENCE [LARGE SCALE GENOMIC DNA]</scope>
    <source>
        <strain evidence="14 15">CLA-JM-H16</strain>
    </source>
</reference>
<keyword evidence="15" id="KW-1185">Reference proteome</keyword>
<organism evidence="14 15">
    <name type="scientific">Blautia aquisgranensis</name>
    <dbReference type="NCBI Taxonomy" id="3133153"/>
    <lineage>
        <taxon>Bacteria</taxon>
        <taxon>Bacillati</taxon>
        <taxon>Bacillota</taxon>
        <taxon>Clostridia</taxon>
        <taxon>Lachnospirales</taxon>
        <taxon>Lachnospiraceae</taxon>
        <taxon>Blautia</taxon>
    </lineage>
</organism>
<gene>
    <name evidence="14" type="primary">pabB</name>
    <name evidence="14" type="ORF">WMO28_05940</name>
</gene>
<proteinExistence type="predicted"/>
<dbReference type="EC" id="2.6.1.85" evidence="3"/>
<comment type="catalytic activity">
    <reaction evidence="10">
        <text>chorismate + L-glutamine = anthranilate + pyruvate + L-glutamate + H(+)</text>
        <dbReference type="Rhea" id="RHEA:21732"/>
        <dbReference type="ChEBI" id="CHEBI:15361"/>
        <dbReference type="ChEBI" id="CHEBI:15378"/>
        <dbReference type="ChEBI" id="CHEBI:16567"/>
        <dbReference type="ChEBI" id="CHEBI:29748"/>
        <dbReference type="ChEBI" id="CHEBI:29985"/>
        <dbReference type="ChEBI" id="CHEBI:58359"/>
        <dbReference type="EC" id="4.1.3.27"/>
    </reaction>
</comment>
<dbReference type="Pfam" id="PF00425">
    <property type="entry name" value="Chorismate_bind"/>
    <property type="match status" value="1"/>
</dbReference>
<evidence type="ECO:0000256" key="1">
    <source>
        <dbReference type="ARBA" id="ARBA00001946"/>
    </source>
</evidence>
<dbReference type="InterPro" id="IPR005801">
    <property type="entry name" value="ADC_synthase"/>
</dbReference>
<feature type="region of interest" description="Disordered" evidence="11">
    <location>
        <begin position="285"/>
        <end position="305"/>
    </location>
</feature>
<feature type="domain" description="Anthranilate synthase component I N-terminal" evidence="13">
    <location>
        <begin position="21"/>
        <end position="147"/>
    </location>
</feature>
<dbReference type="Gene3D" id="3.60.120.10">
    <property type="entry name" value="Anthranilate synthase"/>
    <property type="match status" value="1"/>
</dbReference>
<comment type="subunit">
    <text evidence="2">Heterotetramer consisting of two non-identical subunits: a beta subunit (TrpG) and a large alpha subunit (TrpE).</text>
</comment>
<evidence type="ECO:0000313" key="15">
    <source>
        <dbReference type="Proteomes" id="UP001473063"/>
    </source>
</evidence>
<dbReference type="InterPro" id="IPR015890">
    <property type="entry name" value="Chorismate_C"/>
</dbReference>
<dbReference type="PRINTS" id="PR00095">
    <property type="entry name" value="ANTSNTHASEI"/>
</dbReference>
<feature type="domain" description="Chorismate-utilising enzyme C-terminal" evidence="12">
    <location>
        <begin position="203"/>
        <end position="456"/>
    </location>
</feature>
<dbReference type="Pfam" id="PF04715">
    <property type="entry name" value="Anth_synt_I_N"/>
    <property type="match status" value="1"/>
</dbReference>
<evidence type="ECO:0000256" key="4">
    <source>
        <dbReference type="ARBA" id="ARBA00020653"/>
    </source>
</evidence>
<evidence type="ECO:0000256" key="10">
    <source>
        <dbReference type="ARBA" id="ARBA00047683"/>
    </source>
</evidence>
<protein>
    <recommendedName>
        <fullName evidence="4">Anthranilate synthase component 1</fullName>
        <ecNumber evidence="3">2.6.1.85</ecNumber>
    </recommendedName>
</protein>
<keyword evidence="8" id="KW-0456">Lyase</keyword>
<evidence type="ECO:0000313" key="14">
    <source>
        <dbReference type="EMBL" id="MEQ2370489.1"/>
    </source>
</evidence>
<comment type="caution">
    <text evidence="14">The sequence shown here is derived from an EMBL/GenBank/DDBJ whole genome shotgun (WGS) entry which is preliminary data.</text>
</comment>
<evidence type="ECO:0000256" key="6">
    <source>
        <dbReference type="ARBA" id="ARBA00022723"/>
    </source>
</evidence>
<keyword evidence="7" id="KW-0460">Magnesium</keyword>
<dbReference type="NCBIfam" id="TIGR00553">
    <property type="entry name" value="pabB"/>
    <property type="match status" value="1"/>
</dbReference>
<evidence type="ECO:0000256" key="3">
    <source>
        <dbReference type="ARBA" id="ARBA00013139"/>
    </source>
</evidence>
<evidence type="ECO:0000256" key="5">
    <source>
        <dbReference type="ARBA" id="ARBA00022679"/>
    </source>
</evidence>
<evidence type="ECO:0000256" key="11">
    <source>
        <dbReference type="SAM" id="MobiDB-lite"/>
    </source>
</evidence>
<evidence type="ECO:0000259" key="12">
    <source>
        <dbReference type="Pfam" id="PF00425"/>
    </source>
</evidence>
<evidence type="ECO:0000256" key="2">
    <source>
        <dbReference type="ARBA" id="ARBA00011575"/>
    </source>
</evidence>
<evidence type="ECO:0000256" key="9">
    <source>
        <dbReference type="ARBA" id="ARBA00025634"/>
    </source>
</evidence>
<dbReference type="GO" id="GO:0046820">
    <property type="term" value="F:4-amino-4-deoxychorismate synthase activity"/>
    <property type="evidence" value="ECO:0007669"/>
    <property type="project" value="UniProtKB-EC"/>
</dbReference>
<accession>A0ABV1BCW4</accession>
<comment type="function">
    <text evidence="9">Part of a heterotetrameric complex that catalyzes the two-step biosynthesis of anthranilate, an intermediate in the biosynthesis of L-tryptophan. In the first step, the glutamine-binding beta subunit (TrpG) of anthranilate synthase (AS) provides the glutamine amidotransferase activity which generates ammonia as a substrate that, along with chorismate, is used in the second step, catalyzed by the large alpha subunit of AS (TrpE) to produce anthranilate. In the absence of TrpG, TrpE can synthesize anthranilate directly from chorismate and high concentrations of ammonia.</text>
</comment>
<dbReference type="InterPro" id="IPR005802">
    <property type="entry name" value="ADC_synth_comp_1"/>
</dbReference>
<evidence type="ECO:0000259" key="13">
    <source>
        <dbReference type="Pfam" id="PF04715"/>
    </source>
</evidence>
<name>A0ABV1BCW4_9FIRM</name>
<dbReference type="InterPro" id="IPR006805">
    <property type="entry name" value="Anth_synth_I_N"/>
</dbReference>
<dbReference type="PANTHER" id="PTHR11236:SF48">
    <property type="entry name" value="ISOCHORISMATE SYNTHASE MENF"/>
    <property type="match status" value="1"/>
</dbReference>
<dbReference type="SUPFAM" id="SSF56322">
    <property type="entry name" value="ADC synthase"/>
    <property type="match status" value="1"/>
</dbReference>
<keyword evidence="14" id="KW-0032">Aminotransferase</keyword>
<keyword evidence="6" id="KW-0479">Metal-binding</keyword>
<dbReference type="EMBL" id="JBBMEJ010000005">
    <property type="protein sequence ID" value="MEQ2370489.1"/>
    <property type="molecule type" value="Genomic_DNA"/>
</dbReference>
<keyword evidence="5 14" id="KW-0808">Transferase</keyword>
<dbReference type="PANTHER" id="PTHR11236">
    <property type="entry name" value="AMINOBENZOATE/ANTHRANILATE SYNTHASE"/>
    <property type="match status" value="1"/>
</dbReference>
<dbReference type="Proteomes" id="UP001473063">
    <property type="component" value="Unassembled WGS sequence"/>
</dbReference>